<evidence type="ECO:0000313" key="2">
    <source>
        <dbReference type="Proteomes" id="UP000603457"/>
    </source>
</evidence>
<gene>
    <name evidence="1" type="ORF">H6G74_19295</name>
</gene>
<sequence length="103" mass="10760">MALYNPASVTVVEPTSSISTPSSVTASTGSITILASNSNRKGGTIWNNSTARLYIEFGATASTSAFTAKLEADGYYEIPFNYTGAISGIWTAVNGNALVRELT</sequence>
<name>A0ABR8FYG8_9NOSO</name>
<proteinExistence type="predicted"/>
<organism evidence="1 2">
    <name type="scientific">Nostoc spongiaeforme FACHB-130</name>
    <dbReference type="NCBI Taxonomy" id="1357510"/>
    <lineage>
        <taxon>Bacteria</taxon>
        <taxon>Bacillati</taxon>
        <taxon>Cyanobacteriota</taxon>
        <taxon>Cyanophyceae</taxon>
        <taxon>Nostocales</taxon>
        <taxon>Nostocaceae</taxon>
        <taxon>Nostoc</taxon>
    </lineage>
</organism>
<comment type="caution">
    <text evidence="1">The sequence shown here is derived from an EMBL/GenBank/DDBJ whole genome shotgun (WGS) entry which is preliminary data.</text>
</comment>
<keyword evidence="2" id="KW-1185">Reference proteome</keyword>
<dbReference type="RefSeq" id="WP_190969196.1">
    <property type="nucleotide sequence ID" value="NZ_JACJTB010000027.1"/>
</dbReference>
<dbReference type="EMBL" id="JACJTB010000027">
    <property type="protein sequence ID" value="MBD2596460.1"/>
    <property type="molecule type" value="Genomic_DNA"/>
</dbReference>
<reference evidence="1 2" key="1">
    <citation type="journal article" date="2020" name="ISME J.">
        <title>Comparative genomics reveals insights into cyanobacterial evolution and habitat adaptation.</title>
        <authorList>
            <person name="Chen M.Y."/>
            <person name="Teng W.K."/>
            <person name="Zhao L."/>
            <person name="Hu C.X."/>
            <person name="Zhou Y.K."/>
            <person name="Han B.P."/>
            <person name="Song L.R."/>
            <person name="Shu W.S."/>
        </authorList>
    </citation>
    <scope>NUCLEOTIDE SEQUENCE [LARGE SCALE GENOMIC DNA]</scope>
    <source>
        <strain evidence="1 2">FACHB-130</strain>
    </source>
</reference>
<protein>
    <submittedName>
        <fullName evidence="1">Uncharacterized protein</fullName>
    </submittedName>
</protein>
<accession>A0ABR8FYG8</accession>
<dbReference type="Proteomes" id="UP000603457">
    <property type="component" value="Unassembled WGS sequence"/>
</dbReference>
<evidence type="ECO:0000313" key="1">
    <source>
        <dbReference type="EMBL" id="MBD2596460.1"/>
    </source>
</evidence>